<gene>
    <name evidence="1" type="ORF">LYNGBM3L_65670</name>
</gene>
<sequence length="45" mass="4994">MVYIIEFGQALVNQTLTDFFLLVSSQRSAVSDQRSAVSGQHYSKA</sequence>
<organism evidence="1 2">
    <name type="scientific">Moorena producens 3L</name>
    <dbReference type="NCBI Taxonomy" id="489825"/>
    <lineage>
        <taxon>Bacteria</taxon>
        <taxon>Bacillati</taxon>
        <taxon>Cyanobacteriota</taxon>
        <taxon>Cyanophyceae</taxon>
        <taxon>Coleofasciculales</taxon>
        <taxon>Coleofasciculaceae</taxon>
        <taxon>Moorena</taxon>
    </lineage>
</organism>
<dbReference type="RefSeq" id="WP_008190365.1">
    <property type="nucleotide sequence ID" value="NZ_GL890970.1"/>
</dbReference>
<proteinExistence type="predicted"/>
<dbReference type="HOGENOM" id="CLU_3254208_0_0_3"/>
<evidence type="ECO:0000313" key="1">
    <source>
        <dbReference type="EMBL" id="EGJ29351.1"/>
    </source>
</evidence>
<name>F4Y259_9CYAN</name>
<reference evidence="2" key="1">
    <citation type="journal article" date="2011" name="Proc. Natl. Acad. Sci. U.S.A.">
        <title>Genomic insights into the physiology and ecology of the marine filamentous cyanobacterium Lyngbya majuscula.</title>
        <authorList>
            <person name="Jones A.C."/>
            <person name="Monroe E.A."/>
            <person name="Podell S."/>
            <person name="Hess W.R."/>
            <person name="Klages S."/>
            <person name="Esquenazi E."/>
            <person name="Niessen S."/>
            <person name="Hoover H."/>
            <person name="Rothmann M."/>
            <person name="Lasken R.S."/>
            <person name="Yates J.R.III."/>
            <person name="Reinhardt R."/>
            <person name="Kube M."/>
            <person name="Burkart M.D."/>
            <person name="Allen E.E."/>
            <person name="Dorrestein P.C."/>
            <person name="Gerwick W.H."/>
            <person name="Gerwick L."/>
        </authorList>
    </citation>
    <scope>NUCLEOTIDE SEQUENCE [LARGE SCALE GENOMIC DNA]</scope>
    <source>
        <strain evidence="2">3L</strain>
    </source>
</reference>
<dbReference type="AlphaFoldDB" id="F4Y259"/>
<accession>F4Y259</accession>
<dbReference type="Proteomes" id="UP000003959">
    <property type="component" value="Unassembled WGS sequence"/>
</dbReference>
<dbReference type="EMBL" id="GL890970">
    <property type="protein sequence ID" value="EGJ29351.1"/>
    <property type="molecule type" value="Genomic_DNA"/>
</dbReference>
<evidence type="ECO:0000313" key="2">
    <source>
        <dbReference type="Proteomes" id="UP000003959"/>
    </source>
</evidence>
<keyword evidence="2" id="KW-1185">Reference proteome</keyword>
<protein>
    <submittedName>
        <fullName evidence="1">Uncharacterized protein</fullName>
    </submittedName>
</protein>